<dbReference type="Proteomes" id="UP000240608">
    <property type="component" value="Unassembled WGS sequence"/>
</dbReference>
<sequence length="329" mass="37956">MIIQRNLKFIKNGFLIVLGLILLNTLYIFNFYIVKKGDLDFFNLGDHIFGIVDSFLAFFATLLGWYISFQTQKLNRIRVLGAFLIAAVINMVLTSVFFGLTRVYNGLYVDWNQLIGNIVFGFSISFIPVSGITLAFLYFRNIQKLKLEKQSLQSQLLSKNLEPHFLFNNLSILSSLMRKDSQEAEIFLDNLSEVYRYFLKHNEADCVTLEKELEFLEQYIQLIVSRFGGVYQLQISVENKTGYVVPFVLHNCIENAVKHNKANEKDPLIIEIIRKGNQIMVKNPIRLQQNVESSGKGLINISRRYALLLGKHIQYSEKNGFFIVEIPIV</sequence>
<organism evidence="3 4">
    <name type="scientific">Marivirga lumbricoides</name>
    <dbReference type="NCBI Taxonomy" id="1046115"/>
    <lineage>
        <taxon>Bacteria</taxon>
        <taxon>Pseudomonadati</taxon>
        <taxon>Bacteroidota</taxon>
        <taxon>Cytophagia</taxon>
        <taxon>Cytophagales</taxon>
        <taxon>Marivirgaceae</taxon>
        <taxon>Marivirga</taxon>
    </lineage>
</organism>
<dbReference type="Pfam" id="PF06580">
    <property type="entry name" value="His_kinase"/>
    <property type="match status" value="1"/>
</dbReference>
<feature type="transmembrane region" description="Helical" evidence="1">
    <location>
        <begin position="12"/>
        <end position="33"/>
    </location>
</feature>
<keyword evidence="1" id="KW-0812">Transmembrane</keyword>
<dbReference type="PANTHER" id="PTHR34220:SF7">
    <property type="entry name" value="SENSOR HISTIDINE KINASE YPDA"/>
    <property type="match status" value="1"/>
</dbReference>
<proteinExistence type="predicted"/>
<evidence type="ECO:0000256" key="1">
    <source>
        <dbReference type="SAM" id="Phobius"/>
    </source>
</evidence>
<accession>A0A2T4DPJ6</accession>
<evidence type="ECO:0000313" key="4">
    <source>
        <dbReference type="Proteomes" id="UP000240608"/>
    </source>
</evidence>
<reference evidence="3 4" key="1">
    <citation type="submission" date="2018-03" db="EMBL/GenBank/DDBJ databases">
        <title>Cross-interface Injection: A General Nanoliter Liquid Handling Method Applied to Single Cells Genome Amplification Automated Nanoliter Liquid Handling Applied to Single Cell Multiple Displacement Amplification.</title>
        <authorList>
            <person name="Yun J."/>
            <person name="Xu P."/>
            <person name="Xu J."/>
            <person name="Dai X."/>
            <person name="Wang Y."/>
            <person name="Zheng X."/>
            <person name="Cao C."/>
            <person name="Yi Q."/>
            <person name="Zhu Y."/>
            <person name="Wang L."/>
            <person name="Dong Z."/>
            <person name="Huang Y."/>
            <person name="Huang L."/>
            <person name="Du W."/>
        </authorList>
    </citation>
    <scope>NUCLEOTIDE SEQUENCE [LARGE SCALE GENOMIC DNA]</scope>
    <source>
        <strain evidence="3 4">Z-D1-2</strain>
    </source>
</reference>
<dbReference type="GO" id="GO:0016020">
    <property type="term" value="C:membrane"/>
    <property type="evidence" value="ECO:0007669"/>
    <property type="project" value="InterPro"/>
</dbReference>
<dbReference type="InterPro" id="IPR010559">
    <property type="entry name" value="Sig_transdc_His_kin_internal"/>
</dbReference>
<feature type="transmembrane region" description="Helical" evidence="1">
    <location>
        <begin position="118"/>
        <end position="139"/>
    </location>
</feature>
<evidence type="ECO:0000313" key="3">
    <source>
        <dbReference type="EMBL" id="PTB95749.1"/>
    </source>
</evidence>
<dbReference type="GO" id="GO:0000155">
    <property type="term" value="F:phosphorelay sensor kinase activity"/>
    <property type="evidence" value="ECO:0007669"/>
    <property type="project" value="InterPro"/>
</dbReference>
<evidence type="ECO:0000259" key="2">
    <source>
        <dbReference type="Pfam" id="PF06580"/>
    </source>
</evidence>
<keyword evidence="1" id="KW-0472">Membrane</keyword>
<gene>
    <name evidence="3" type="ORF">C9994_10385</name>
</gene>
<name>A0A2T4DPJ6_9BACT</name>
<protein>
    <recommendedName>
        <fullName evidence="2">Signal transduction histidine kinase internal region domain-containing protein</fullName>
    </recommendedName>
</protein>
<comment type="caution">
    <text evidence="3">The sequence shown here is derived from an EMBL/GenBank/DDBJ whole genome shotgun (WGS) entry which is preliminary data.</text>
</comment>
<dbReference type="InterPro" id="IPR050640">
    <property type="entry name" value="Bact_2-comp_sensor_kinase"/>
</dbReference>
<keyword evidence="1" id="KW-1133">Transmembrane helix</keyword>
<dbReference type="EMBL" id="PYVU01000089">
    <property type="protein sequence ID" value="PTB95749.1"/>
    <property type="molecule type" value="Genomic_DNA"/>
</dbReference>
<feature type="domain" description="Signal transduction histidine kinase internal region" evidence="2">
    <location>
        <begin position="153"/>
        <end position="228"/>
    </location>
</feature>
<feature type="transmembrane region" description="Helical" evidence="1">
    <location>
        <begin position="48"/>
        <end position="67"/>
    </location>
</feature>
<feature type="transmembrane region" description="Helical" evidence="1">
    <location>
        <begin position="79"/>
        <end position="98"/>
    </location>
</feature>
<dbReference type="PANTHER" id="PTHR34220">
    <property type="entry name" value="SENSOR HISTIDINE KINASE YPDA"/>
    <property type="match status" value="1"/>
</dbReference>
<dbReference type="AlphaFoldDB" id="A0A2T4DPJ6"/>